<dbReference type="SUPFAM" id="SSF49313">
    <property type="entry name" value="Cadherin-like"/>
    <property type="match status" value="6"/>
</dbReference>
<feature type="domain" description="Dystroglycan-type cadherin-like" evidence="4">
    <location>
        <begin position="1423"/>
        <end position="1537"/>
    </location>
</feature>
<feature type="domain" description="Dystroglycan-type cadherin-like" evidence="4">
    <location>
        <begin position="586"/>
        <end position="681"/>
    </location>
</feature>
<reference evidence="5 6" key="1">
    <citation type="submission" date="2018-08" db="EMBL/GenBank/DDBJ databases">
        <title>Comamonas testosteroni strain SWCO2.</title>
        <authorList>
            <person name="Jiang N."/>
            <person name="Zhang X.Z."/>
        </authorList>
    </citation>
    <scope>NUCLEOTIDE SEQUENCE [LARGE SCALE GENOMIC DNA]</scope>
    <source>
        <strain evidence="5 6">SWCO2</strain>
    </source>
</reference>
<proteinExistence type="predicted"/>
<evidence type="ECO:0000313" key="5">
    <source>
        <dbReference type="EMBL" id="RGE38557.1"/>
    </source>
</evidence>
<evidence type="ECO:0000256" key="2">
    <source>
        <dbReference type="ARBA" id="ARBA00022989"/>
    </source>
</evidence>
<dbReference type="InterPro" id="IPR013783">
    <property type="entry name" value="Ig-like_fold"/>
</dbReference>
<dbReference type="InterPro" id="IPR015919">
    <property type="entry name" value="Cadherin-like_sf"/>
</dbReference>
<dbReference type="OrthoDB" id="4648428at2"/>
<dbReference type="InterPro" id="IPR006644">
    <property type="entry name" value="Cadg"/>
</dbReference>
<dbReference type="Pfam" id="PF17803">
    <property type="entry name" value="Cadherin_4"/>
    <property type="match status" value="4"/>
</dbReference>
<sequence>MNTNSLTMTGTLAQINSWLGDTGSGRLMFLPSAQSSGPVTLTITANDQGGTGSPGPLQTTDTRQITVTPRNSAPTGADSVHTLTGAGAVYTFSAADFGFADAADTPANNFKEILVTAIPPAGYGSLKLNGVDVTVGQHISAADLSGLTYTAGANGYVAGLGFKVVDDGGTANNGKDTDPMANTVSFRVGQSAEDTGTTPEDTAITGNVLTNDVPLDGGKLTVSSFTVNGITTTVAAGGSGTATIANVGTLVMNSNGSYTFTPVADYNGSVPVVTYTATETVNVQVFATGKNDDGTDTTANTADKHWALVNGPGNQSDATVSSHPWWPGTPVIRSDLGGVALGNYIYQSNFNIPAGADLTTTLNAMFSNFIVGADDPNKIQVFVNGQAMTLTSTGRLVGGNPVEYYATLPAGSSNPLHAGQNTITVVTGNTNDLQAFYTNGGVSVYTHTTTNTLTLTVTPVADIVADFVTTDEDTAVSFNPITGSGTTNAFGSATSGADNFEGSPVVTAINGANLVFTSGTATVTLATGVLTVQSNGDMSFAPNADYNGDSSFTYTVTSPTGVPETDTVTIRVNPVNDAPTRVGTVLNQTGIDSVAMSTPLDVSSAFTDVDGDTLAYTATGLPPGLTISAAGVISGTPDHDASVRGANNGGVYTVTVTADDGHGGTTTQTFTWTVTNPAPTATADTLAITENQIGGGNVLGNDSDPDGDTLAVSQIGGQPVVAGGTSVAGSSGGTFTMKPDGTYSFDPGTAYDYLAAGETATSTVDYQISDGQGGFAVATITVTITGTNDAPTTASPLPAQTGVDAASVSNVSVVGGFHDVDTSDVLTYTATGLPPGLALDPNTGLISGTIDHSASQGGPNSDGIYSVTVTANDAHGGTVSQTFSWTVTNPAPTATADTLAITENQIGGGSVLGNDTDPDLDLLTVTQIGGQAVVTGGTSVAGSTGGTFTMKPDGTYSFDPGTAYDYLAMGETATSTVDYQISDGQGGFAVATITVTITGTNDAPTTASPLPAQTGVDAASVSNVSVVGGFHDVDTSDVLTYTATGLPPGLALDPNTGLISGTIDHSASQGGPNSDGIYSVTVTANDAHGGTVSQTFSWTVTNPAPTATADTLAITENQIGNGSVLGNDSDPDGDTLSVSQVGGVAVTAGTPTTVAGSNGGQFTMNADGSYTFNPGTAFDHLAVGETATSTVTYEISDGQGGTSTATITVTITGTNDAPTPVGSLTAQTGTDAVSITPVNVSGAFTDVDASDVLTYTATGLPAGLSLDAVTGVISGTLDHSASVSSPNNDGTYTVIVTADDGHGGTTTQTFTWTVTNPAPVATDDALAVTENQTSGGNVLGNDSDPDGDTLSVSHVGGVAVTAGTPTTVAGSNGGQFTMNADGSYTFNPGTAFDHLAVSETATSTVTYEISDGQGGTSTATITVTITGTNDAPTPVGSLTAQTGTDAVSITPVNVSGAFTDVDASDVLTYTATGLPPGLSLNPATGLITGTIDPSASQGGTGGATNGEYTVVVTADDGHGGTTTQTFTWKVSNPAPIASDDALAVTENQTSGGNVLGNDTDPDGDPLTVTTVGGTPVVAGTPTTVAGSNGGSFTMNADGSYTFTPGTAFDYLAAGETATTTVSYQISDGQGGFSTSTITVTVTGLNDAPSQVGTLSTQTGTDAQTGISVDVTGGFHDVDTSDVLTYAATGLPPGLSLNPATGLITGTIDPSASQGGTGGATNGEYTVVVTADDGHGGTVTQTFTWKVTNPAPVATNDALAVTENQTSGGNVLGNDTDTDGDPLTVTTVGGTPVVAGTPTTVAGSNGGSFTMNADGSYTFTPGTAFDYLAVGETATTTVSYIISDGQGGTSTATITVTVTGTNDAPVDGDEVVTVTEDQVLNVPAANGLLANTSDVDGGTPSVTTFSVDINGDGSPEQFTAGQTATIAGVGTLTINADGSYTFAPSADYHGPVPMVSYTVSDGHGGTDTSTLTLSVKPVNDAPVANPDSQIIPSGSAATGNVLANDTDVDGDQLSVTGFSINGSSYTAGSTAVIAGVGKLTVASDGSYSFIPESNYSGSVPVVSYTISDGQVSTTSTLRLVVDASPVLPVPPTSPSPFLPSVPQIPTQPTLPLSQSDAAWVLQTVQQVQEQQQIQAVNSDPMVIEALRQQFANISTDLTPQVIQYVIHAVRDSQRQAAILNILANDPVDVSQSLFIPRNLSDSVLDVLVDEREKQQKLRQQPPSPEETPDKEDKVVTLGEKSLEEILFLFESEVNPENEPDYSVPIRSASFSTQLKEQAYRLPSNIR</sequence>
<keyword evidence="1" id="KW-0812">Transmembrane</keyword>
<dbReference type="SMART" id="SM00736">
    <property type="entry name" value="CADG"/>
    <property type="match status" value="6"/>
</dbReference>
<organism evidence="5 6">
    <name type="scientific">Comamonas testosteroni</name>
    <name type="common">Pseudomonas testosteroni</name>
    <dbReference type="NCBI Taxonomy" id="285"/>
    <lineage>
        <taxon>Bacteria</taxon>
        <taxon>Pseudomonadati</taxon>
        <taxon>Pseudomonadota</taxon>
        <taxon>Betaproteobacteria</taxon>
        <taxon>Burkholderiales</taxon>
        <taxon>Comamonadaceae</taxon>
        <taxon>Comamonas</taxon>
    </lineage>
</organism>
<feature type="domain" description="Dystroglycan-type cadherin-like" evidence="4">
    <location>
        <begin position="1209"/>
        <end position="1321"/>
    </location>
</feature>
<comment type="caution">
    <text evidence="5">The sequence shown here is derived from an EMBL/GenBank/DDBJ whole genome shotgun (WGS) entry which is preliminary data.</text>
</comment>
<dbReference type="Pfam" id="PF17963">
    <property type="entry name" value="Big_9"/>
    <property type="match status" value="5"/>
</dbReference>
<accession>A0A373F3M4</accession>
<keyword evidence="6" id="KW-1185">Reference proteome</keyword>
<evidence type="ECO:0000256" key="3">
    <source>
        <dbReference type="SAM" id="MobiDB-lite"/>
    </source>
</evidence>
<dbReference type="PANTHER" id="PTHR24026:SF126">
    <property type="entry name" value="PROTOCADHERIN FAT 4"/>
    <property type="match status" value="1"/>
</dbReference>
<dbReference type="InterPro" id="IPR010221">
    <property type="entry name" value="VCBS_dom"/>
</dbReference>
<dbReference type="NCBIfam" id="NF012211">
    <property type="entry name" value="tand_rpt_95"/>
    <property type="match status" value="9"/>
</dbReference>
<evidence type="ECO:0000259" key="4">
    <source>
        <dbReference type="SMART" id="SM00736"/>
    </source>
</evidence>
<dbReference type="EMBL" id="QURR01000063">
    <property type="protein sequence ID" value="RGE38557.1"/>
    <property type="molecule type" value="Genomic_DNA"/>
</dbReference>
<feature type="domain" description="Dystroglycan-type cadherin-like" evidence="4">
    <location>
        <begin position="1005"/>
        <end position="1107"/>
    </location>
</feature>
<dbReference type="Pfam" id="PF05345">
    <property type="entry name" value="He_PIG"/>
    <property type="match status" value="5"/>
</dbReference>
<evidence type="ECO:0000313" key="6">
    <source>
        <dbReference type="Proteomes" id="UP000261948"/>
    </source>
</evidence>
<evidence type="ECO:0000256" key="1">
    <source>
        <dbReference type="ARBA" id="ARBA00022692"/>
    </source>
</evidence>
<dbReference type="PANTHER" id="PTHR24026">
    <property type="entry name" value="FAT ATYPICAL CADHERIN-RELATED"/>
    <property type="match status" value="1"/>
</dbReference>
<feature type="region of interest" description="Disordered" evidence="3">
    <location>
        <begin position="2211"/>
        <end position="2233"/>
    </location>
</feature>
<dbReference type="Gene3D" id="2.60.40.10">
    <property type="entry name" value="Immunoglobulins"/>
    <property type="match status" value="6"/>
</dbReference>
<dbReference type="Proteomes" id="UP000261948">
    <property type="component" value="Unassembled WGS sequence"/>
</dbReference>
<keyword evidence="2" id="KW-1133">Transmembrane helix</keyword>
<dbReference type="GO" id="GO:0005509">
    <property type="term" value="F:calcium ion binding"/>
    <property type="evidence" value="ECO:0007669"/>
    <property type="project" value="InterPro"/>
</dbReference>
<dbReference type="GO" id="GO:0005886">
    <property type="term" value="C:plasma membrane"/>
    <property type="evidence" value="ECO:0007669"/>
    <property type="project" value="UniProtKB-SubCell"/>
</dbReference>
<dbReference type="NCBIfam" id="TIGR01965">
    <property type="entry name" value="VCBS_repeat"/>
    <property type="match status" value="6"/>
</dbReference>
<keyword evidence="2" id="KW-0472">Membrane</keyword>
<feature type="domain" description="Dystroglycan-type cadherin-like" evidence="4">
    <location>
        <begin position="792"/>
        <end position="894"/>
    </location>
</feature>
<protein>
    <submittedName>
        <fullName evidence="5">Tandem-95 repeat protein</fullName>
    </submittedName>
</protein>
<name>A0A373F3M4_COMTE</name>
<dbReference type="Gene3D" id="2.60.40.1200">
    <property type="match status" value="3"/>
</dbReference>
<dbReference type="InterPro" id="IPR040853">
    <property type="entry name" value="RapA2_cadherin-like"/>
</dbReference>
<feature type="domain" description="Dystroglycan-type cadherin-like" evidence="4">
    <location>
        <begin position="1639"/>
        <end position="1753"/>
    </location>
</feature>
<gene>
    <name evidence="5" type="ORF">DZC30_22460</name>
</gene>
<dbReference type="GO" id="GO:0007155">
    <property type="term" value="P:cell adhesion"/>
    <property type="evidence" value="ECO:0007669"/>
    <property type="project" value="UniProtKB-KW"/>
</dbReference>